<dbReference type="PANTHER" id="PTHR36222:SF1">
    <property type="entry name" value="SERINE PROTEASE INHIBITOR RV3364C"/>
    <property type="match status" value="1"/>
</dbReference>
<feature type="domain" description="Roadblock/LAMTOR2" evidence="1">
    <location>
        <begin position="13"/>
        <end position="103"/>
    </location>
</feature>
<dbReference type="Pfam" id="PF03259">
    <property type="entry name" value="Robl_LC7"/>
    <property type="match status" value="1"/>
</dbReference>
<dbReference type="InterPro" id="IPR053141">
    <property type="entry name" value="Mycobact_SerProt_Inhib_Rv3364c"/>
</dbReference>
<dbReference type="SUPFAM" id="SSF103196">
    <property type="entry name" value="Roadblock/LC7 domain"/>
    <property type="match status" value="1"/>
</dbReference>
<dbReference type="InterPro" id="IPR004942">
    <property type="entry name" value="Roadblock/LAMTOR2_dom"/>
</dbReference>
<dbReference type="KEGG" id="atl:Athai_04320"/>
<dbReference type="RefSeq" id="WP_203959907.1">
    <property type="nucleotide sequence ID" value="NZ_AP023355.1"/>
</dbReference>
<evidence type="ECO:0000313" key="2">
    <source>
        <dbReference type="EMBL" id="BCJ32929.1"/>
    </source>
</evidence>
<organism evidence="2 3">
    <name type="scientific">Actinocatenispora thailandica</name>
    <dbReference type="NCBI Taxonomy" id="227318"/>
    <lineage>
        <taxon>Bacteria</taxon>
        <taxon>Bacillati</taxon>
        <taxon>Actinomycetota</taxon>
        <taxon>Actinomycetes</taxon>
        <taxon>Micromonosporales</taxon>
        <taxon>Micromonosporaceae</taxon>
        <taxon>Actinocatenispora</taxon>
    </lineage>
</organism>
<evidence type="ECO:0000313" key="3">
    <source>
        <dbReference type="Proteomes" id="UP000611640"/>
    </source>
</evidence>
<gene>
    <name evidence="2" type="ORF">Athai_04320</name>
</gene>
<dbReference type="Proteomes" id="UP000611640">
    <property type="component" value="Chromosome"/>
</dbReference>
<dbReference type="EMBL" id="AP023355">
    <property type="protein sequence ID" value="BCJ32929.1"/>
    <property type="molecule type" value="Genomic_DNA"/>
</dbReference>
<proteinExistence type="predicted"/>
<keyword evidence="3" id="KW-1185">Reference proteome</keyword>
<dbReference type="Gene3D" id="3.30.450.30">
    <property type="entry name" value="Dynein light chain 2a, cytoplasmic"/>
    <property type="match status" value="1"/>
</dbReference>
<reference evidence="2 3" key="1">
    <citation type="submission" date="2020-08" db="EMBL/GenBank/DDBJ databases">
        <title>Whole genome shotgun sequence of Actinocatenispora thailandica NBRC 105041.</title>
        <authorList>
            <person name="Komaki H."/>
            <person name="Tamura T."/>
        </authorList>
    </citation>
    <scope>NUCLEOTIDE SEQUENCE [LARGE SCALE GENOMIC DNA]</scope>
    <source>
        <strain evidence="2 3">NBRC 105041</strain>
    </source>
</reference>
<protein>
    <submittedName>
        <fullName evidence="2">Dynein regulation protein LC7</fullName>
    </submittedName>
</protein>
<dbReference type="PANTHER" id="PTHR36222">
    <property type="entry name" value="SERINE PROTEASE INHIBITOR RV3364C"/>
    <property type="match status" value="1"/>
</dbReference>
<dbReference type="AlphaFoldDB" id="A0A7R7HVI9"/>
<accession>A0A7R7HVI9</accession>
<sequence length="145" mass="15302">MTQHAQASNTDADWLLEDLVQRVAEIRHAVLLSADGLLIGRSEALNRGDAEHLAAVASGFQSLARGAGRHFGAGEIRQTVIEMDTAFLFVTAAGQGACLAVFAEADSDIGLVAFEMNLLVQRVGNNLATTARATRADDADVPVSR</sequence>
<evidence type="ECO:0000259" key="1">
    <source>
        <dbReference type="SMART" id="SM00960"/>
    </source>
</evidence>
<dbReference type="SMART" id="SM00960">
    <property type="entry name" value="Robl_LC7"/>
    <property type="match status" value="1"/>
</dbReference>
<name>A0A7R7HVI9_9ACTN</name>